<evidence type="ECO:0000256" key="4">
    <source>
        <dbReference type="ARBA" id="ARBA00022553"/>
    </source>
</evidence>
<comment type="caution">
    <text evidence="14">The sequence shown here is derived from an EMBL/GenBank/DDBJ whole genome shotgun (WGS) entry which is preliminary data.</text>
</comment>
<keyword evidence="10" id="KW-1133">Transmembrane helix</keyword>
<comment type="subcellular location">
    <subcellularLocation>
        <location evidence="2">Membrane</location>
    </subcellularLocation>
</comment>
<dbReference type="InterPro" id="IPR036097">
    <property type="entry name" value="HisK_dim/P_sf"/>
</dbReference>
<dbReference type="CDD" id="cd00082">
    <property type="entry name" value="HisKA"/>
    <property type="match status" value="1"/>
</dbReference>
<dbReference type="EMBL" id="RFDI01001380">
    <property type="protein sequence ID" value="RSR44846.1"/>
    <property type="molecule type" value="Genomic_DNA"/>
</dbReference>
<evidence type="ECO:0000256" key="6">
    <source>
        <dbReference type="ARBA" id="ARBA00022692"/>
    </source>
</evidence>
<evidence type="ECO:0000256" key="2">
    <source>
        <dbReference type="ARBA" id="ARBA00004370"/>
    </source>
</evidence>
<keyword evidence="6" id="KW-0812">Transmembrane</keyword>
<accession>A0A429MK98</accession>
<dbReference type="PROSITE" id="PS50109">
    <property type="entry name" value="HIS_KIN"/>
    <property type="match status" value="1"/>
</dbReference>
<name>A0A429MK98_ACIBA</name>
<dbReference type="GO" id="GO:0016020">
    <property type="term" value="C:membrane"/>
    <property type="evidence" value="ECO:0007669"/>
    <property type="project" value="UniProtKB-SubCell"/>
</dbReference>
<dbReference type="Gene3D" id="1.10.287.130">
    <property type="match status" value="1"/>
</dbReference>
<protein>
    <recommendedName>
        <fullName evidence="3">histidine kinase</fullName>
        <ecNumber evidence="3">2.7.13.3</ecNumber>
    </recommendedName>
</protein>
<keyword evidence="11" id="KW-0902">Two-component regulatory system</keyword>
<dbReference type="PANTHER" id="PTHR45339:SF5">
    <property type="entry name" value="HISTIDINE KINASE"/>
    <property type="match status" value="1"/>
</dbReference>
<keyword evidence="9" id="KW-0067">ATP-binding</keyword>
<feature type="non-terminal residue" evidence="14">
    <location>
        <position position="1"/>
    </location>
</feature>
<evidence type="ECO:0000256" key="1">
    <source>
        <dbReference type="ARBA" id="ARBA00000085"/>
    </source>
</evidence>
<dbReference type="SUPFAM" id="SSF55874">
    <property type="entry name" value="ATPase domain of HSP90 chaperone/DNA topoisomerase II/histidine kinase"/>
    <property type="match status" value="1"/>
</dbReference>
<dbReference type="InterPro" id="IPR005467">
    <property type="entry name" value="His_kinase_dom"/>
</dbReference>
<evidence type="ECO:0000259" key="13">
    <source>
        <dbReference type="PROSITE" id="PS50109"/>
    </source>
</evidence>
<evidence type="ECO:0000313" key="15">
    <source>
        <dbReference type="Proteomes" id="UP000280073"/>
    </source>
</evidence>
<evidence type="ECO:0000256" key="5">
    <source>
        <dbReference type="ARBA" id="ARBA00022679"/>
    </source>
</evidence>
<organism evidence="14 15">
    <name type="scientific">Acinetobacter baumannii</name>
    <dbReference type="NCBI Taxonomy" id="470"/>
    <lineage>
        <taxon>Bacteria</taxon>
        <taxon>Pseudomonadati</taxon>
        <taxon>Pseudomonadota</taxon>
        <taxon>Gammaproteobacteria</taxon>
        <taxon>Moraxellales</taxon>
        <taxon>Moraxellaceae</taxon>
        <taxon>Acinetobacter</taxon>
        <taxon>Acinetobacter calcoaceticus/baumannii complex</taxon>
    </lineage>
</organism>
<evidence type="ECO:0000256" key="11">
    <source>
        <dbReference type="ARBA" id="ARBA00023012"/>
    </source>
</evidence>
<proteinExistence type="predicted"/>
<evidence type="ECO:0000256" key="8">
    <source>
        <dbReference type="ARBA" id="ARBA00022777"/>
    </source>
</evidence>
<dbReference type="CDD" id="cd16922">
    <property type="entry name" value="HATPase_EvgS-ArcB-TorS-like"/>
    <property type="match status" value="1"/>
</dbReference>
<reference evidence="14 15" key="1">
    <citation type="submission" date="2018-10" db="EMBL/GenBank/DDBJ databases">
        <title>GWAS and RNA-Seq identify cryptic mechanisms of antimicrobial resistance in Acinetobacter baumannii.</title>
        <authorList>
            <person name="Sahl J.W."/>
        </authorList>
    </citation>
    <scope>NUCLEOTIDE SEQUENCE [LARGE SCALE GENOMIC DNA]</scope>
    <source>
        <strain evidence="14 15">TG28175</strain>
    </source>
</reference>
<gene>
    <name evidence="14" type="ORF">EA686_20610</name>
</gene>
<dbReference type="SMART" id="SM00387">
    <property type="entry name" value="HATPase_c"/>
    <property type="match status" value="1"/>
</dbReference>
<feature type="domain" description="Histidine kinase" evidence="13">
    <location>
        <begin position="71"/>
        <end position="298"/>
    </location>
</feature>
<evidence type="ECO:0000313" key="14">
    <source>
        <dbReference type="EMBL" id="RSR44846.1"/>
    </source>
</evidence>
<dbReference type="SMART" id="SM00388">
    <property type="entry name" value="HisKA"/>
    <property type="match status" value="1"/>
</dbReference>
<dbReference type="Pfam" id="PF00512">
    <property type="entry name" value="HisKA"/>
    <property type="match status" value="1"/>
</dbReference>
<dbReference type="Proteomes" id="UP000280073">
    <property type="component" value="Unassembled WGS sequence"/>
</dbReference>
<feature type="non-terminal residue" evidence="14">
    <location>
        <position position="354"/>
    </location>
</feature>
<dbReference type="PANTHER" id="PTHR45339">
    <property type="entry name" value="HYBRID SIGNAL TRANSDUCTION HISTIDINE KINASE J"/>
    <property type="match status" value="1"/>
</dbReference>
<dbReference type="PRINTS" id="PR00344">
    <property type="entry name" value="BCTRLSENSOR"/>
</dbReference>
<evidence type="ECO:0000256" key="9">
    <source>
        <dbReference type="ARBA" id="ARBA00022840"/>
    </source>
</evidence>
<keyword evidence="4" id="KW-0597">Phosphoprotein</keyword>
<keyword evidence="8 14" id="KW-0418">Kinase</keyword>
<dbReference type="EC" id="2.7.13.3" evidence="3"/>
<dbReference type="GO" id="GO:0000155">
    <property type="term" value="F:phosphorelay sensor kinase activity"/>
    <property type="evidence" value="ECO:0007669"/>
    <property type="project" value="InterPro"/>
</dbReference>
<keyword evidence="12" id="KW-0472">Membrane</keyword>
<keyword evidence="7" id="KW-0547">Nucleotide-binding</keyword>
<dbReference type="Pfam" id="PF02518">
    <property type="entry name" value="HATPase_c"/>
    <property type="match status" value="1"/>
</dbReference>
<dbReference type="FunFam" id="3.30.565.10:FF:000010">
    <property type="entry name" value="Sensor histidine kinase RcsC"/>
    <property type="match status" value="1"/>
</dbReference>
<dbReference type="InterPro" id="IPR003661">
    <property type="entry name" value="HisK_dim/P_dom"/>
</dbReference>
<dbReference type="SUPFAM" id="SSF47384">
    <property type="entry name" value="Homodimeric domain of signal transducing histidine kinase"/>
    <property type="match status" value="1"/>
</dbReference>
<evidence type="ECO:0000256" key="10">
    <source>
        <dbReference type="ARBA" id="ARBA00022989"/>
    </source>
</evidence>
<evidence type="ECO:0000256" key="3">
    <source>
        <dbReference type="ARBA" id="ARBA00012438"/>
    </source>
</evidence>
<evidence type="ECO:0000256" key="7">
    <source>
        <dbReference type="ARBA" id="ARBA00022741"/>
    </source>
</evidence>
<evidence type="ECO:0000256" key="12">
    <source>
        <dbReference type="ARBA" id="ARBA00023136"/>
    </source>
</evidence>
<dbReference type="InterPro" id="IPR003594">
    <property type="entry name" value="HATPase_dom"/>
</dbReference>
<dbReference type="FunFam" id="1.10.287.130:FF:000004">
    <property type="entry name" value="Ethylene receptor 1"/>
    <property type="match status" value="1"/>
</dbReference>
<dbReference type="Gene3D" id="3.30.565.10">
    <property type="entry name" value="Histidine kinase-like ATPase, C-terminal domain"/>
    <property type="match status" value="1"/>
</dbReference>
<dbReference type="InterPro" id="IPR004358">
    <property type="entry name" value="Sig_transdc_His_kin-like_C"/>
</dbReference>
<dbReference type="GO" id="GO:0005524">
    <property type="term" value="F:ATP binding"/>
    <property type="evidence" value="ECO:0007669"/>
    <property type="project" value="UniProtKB-KW"/>
</dbReference>
<dbReference type="AlphaFoldDB" id="A0A429MK98"/>
<sequence length="354" mass="40250">SSGELRLLQRDIANVVKRLHFSFLELKEHTEQTEEDLRRTLDTLEVQNITYRQARDQAISSNQAKSVFLANISHELRTPLNSIDGFIHLLLRQQNLSNEQNLYLQTIRKSSAHLLALINDVLDFSKIDAGKLELETAPFDLEEAVFDVMDMLSPLAAQKHIAMAFYYADNIPQQVIGDALRFKQILTNLISNAIKFTPDGEIIVRVRMEHDDIGQCLLHFSVQDSGIGLSGTDRKKLFESFSQGDASVTRQFGGTGLGLAISKQLVHLMHGQIGFEDNQERAPTEKGSTFWFTAQFAVDEEHEIEHPHFEHLQVVSYLAHPATASVLRYYLENYQVPHIETQSILDLFSRLKHL</sequence>
<keyword evidence="5" id="KW-0808">Transferase</keyword>
<comment type="catalytic activity">
    <reaction evidence="1">
        <text>ATP + protein L-histidine = ADP + protein N-phospho-L-histidine.</text>
        <dbReference type="EC" id="2.7.13.3"/>
    </reaction>
</comment>
<dbReference type="InterPro" id="IPR036890">
    <property type="entry name" value="HATPase_C_sf"/>
</dbReference>